<keyword evidence="3" id="KW-1185">Reference proteome</keyword>
<dbReference type="EMBL" id="RAPY01000001">
    <property type="protein sequence ID" value="RKE55231.1"/>
    <property type="molecule type" value="Genomic_DNA"/>
</dbReference>
<dbReference type="Proteomes" id="UP000286246">
    <property type="component" value="Unassembled WGS sequence"/>
</dbReference>
<dbReference type="AlphaFoldDB" id="A0A420BEV7"/>
<protein>
    <submittedName>
        <fullName evidence="2">Uncharacterized protein</fullName>
    </submittedName>
</protein>
<reference evidence="2 3" key="1">
    <citation type="submission" date="2018-09" db="EMBL/GenBank/DDBJ databases">
        <title>Genomic Encyclopedia of Type Strains, Phase III (KMG-III): the genomes of soil and plant-associated and newly described type strains.</title>
        <authorList>
            <person name="Whitman W."/>
        </authorList>
    </citation>
    <scope>NUCLEOTIDE SEQUENCE [LARGE SCALE GENOMIC DNA]</scope>
    <source>
        <strain evidence="2 3">CECT 7938</strain>
    </source>
</reference>
<keyword evidence="1" id="KW-1133">Transmembrane helix</keyword>
<organism evidence="2 3">
    <name type="scientific">Sphingobacterium detergens</name>
    <dbReference type="NCBI Taxonomy" id="1145106"/>
    <lineage>
        <taxon>Bacteria</taxon>
        <taxon>Pseudomonadati</taxon>
        <taxon>Bacteroidota</taxon>
        <taxon>Sphingobacteriia</taxon>
        <taxon>Sphingobacteriales</taxon>
        <taxon>Sphingobacteriaceae</taxon>
        <taxon>Sphingobacterium</taxon>
    </lineage>
</organism>
<evidence type="ECO:0000256" key="1">
    <source>
        <dbReference type="SAM" id="Phobius"/>
    </source>
</evidence>
<feature type="transmembrane region" description="Helical" evidence="1">
    <location>
        <begin position="32"/>
        <end position="51"/>
    </location>
</feature>
<sequence length="191" mass="21908">MSFTRTIIVAILGFISLRYINQQQYGTSFIADFFWIFILICDILLTIFVIFKDVQGYKTSKKLGSFLLTLVCVCITITAFLLNHSVKKELNRPVFMELYFNGDINGIGIRLRSDSTYIYESVFLVGSDISYGRYKTTDSTITLDPPFKGSKIDYHNFKLMPTANGIQASPIDKNNNILSPYYNFNVIDHRK</sequence>
<proteinExistence type="predicted"/>
<feature type="transmembrane region" description="Helical" evidence="1">
    <location>
        <begin position="63"/>
        <end position="82"/>
    </location>
</feature>
<comment type="caution">
    <text evidence="2">The sequence shown here is derived from an EMBL/GenBank/DDBJ whole genome shotgun (WGS) entry which is preliminary data.</text>
</comment>
<keyword evidence="1" id="KW-0812">Transmembrane</keyword>
<evidence type="ECO:0000313" key="2">
    <source>
        <dbReference type="EMBL" id="RKE55231.1"/>
    </source>
</evidence>
<keyword evidence="1" id="KW-0472">Membrane</keyword>
<name>A0A420BEV7_SPHD1</name>
<accession>A0A420BEV7</accession>
<evidence type="ECO:0000313" key="3">
    <source>
        <dbReference type="Proteomes" id="UP000286246"/>
    </source>
</evidence>
<gene>
    <name evidence="2" type="ORF">DFQ12_0061</name>
</gene>